<reference evidence="5" key="1">
    <citation type="submission" date="2022-11" db="UniProtKB">
        <authorList>
            <consortium name="WormBaseParasite"/>
        </authorList>
    </citation>
    <scope>IDENTIFICATION</scope>
</reference>
<evidence type="ECO:0000313" key="5">
    <source>
        <dbReference type="WBParaSite" id="PSAMB.scaffold3215size19239.g20703.t1"/>
    </source>
</evidence>
<feature type="chain" id="PRO_5037815878" evidence="2">
    <location>
        <begin position="25"/>
        <end position="128"/>
    </location>
</feature>
<keyword evidence="2" id="KW-0732">Signal</keyword>
<accession>A0A914W4G3</accession>
<sequence length="128" mass="14358">MASLFPLLLFGIVVTIAATRPSYAQTEFPCSNGGTLSNDGTCVCPNNWTGPMCEEAYCVHGLDNPVEDMHSFDEMCICDPGYMGERCNTSTVRMVHFDTNTACDHRHDVSSKRQGNYKCQRRRLSIFY</sequence>
<protein>
    <submittedName>
        <fullName evidence="5">EGF-like domain-containing protein</fullName>
    </submittedName>
</protein>
<dbReference type="SUPFAM" id="SSF57196">
    <property type="entry name" value="EGF/Laminin"/>
    <property type="match status" value="2"/>
</dbReference>
<keyword evidence="1" id="KW-0245">EGF-like domain</keyword>
<name>A0A914W4G3_9BILA</name>
<feature type="domain" description="EGF-like" evidence="3">
    <location>
        <begin position="22"/>
        <end position="54"/>
    </location>
</feature>
<dbReference type="AlphaFoldDB" id="A0A914W4G3"/>
<keyword evidence="4" id="KW-1185">Reference proteome</keyword>
<evidence type="ECO:0000256" key="1">
    <source>
        <dbReference type="PROSITE-ProRule" id="PRU00076"/>
    </source>
</evidence>
<dbReference type="WBParaSite" id="PSAMB.scaffold3215size19239.g20703.t1">
    <property type="protein sequence ID" value="PSAMB.scaffold3215size19239.g20703.t1"/>
    <property type="gene ID" value="PSAMB.scaffold3215size19239.g20703"/>
</dbReference>
<evidence type="ECO:0000313" key="4">
    <source>
        <dbReference type="Proteomes" id="UP000887566"/>
    </source>
</evidence>
<evidence type="ECO:0000256" key="2">
    <source>
        <dbReference type="SAM" id="SignalP"/>
    </source>
</evidence>
<comment type="caution">
    <text evidence="1">Lacks conserved residue(s) required for the propagation of feature annotation.</text>
</comment>
<proteinExistence type="predicted"/>
<organism evidence="4 5">
    <name type="scientific">Plectus sambesii</name>
    <dbReference type="NCBI Taxonomy" id="2011161"/>
    <lineage>
        <taxon>Eukaryota</taxon>
        <taxon>Metazoa</taxon>
        <taxon>Ecdysozoa</taxon>
        <taxon>Nematoda</taxon>
        <taxon>Chromadorea</taxon>
        <taxon>Plectida</taxon>
        <taxon>Plectina</taxon>
        <taxon>Plectoidea</taxon>
        <taxon>Plectidae</taxon>
        <taxon>Plectus</taxon>
    </lineage>
</organism>
<feature type="signal peptide" evidence="2">
    <location>
        <begin position="1"/>
        <end position="24"/>
    </location>
</feature>
<dbReference type="PROSITE" id="PS50026">
    <property type="entry name" value="EGF_3"/>
    <property type="match status" value="1"/>
</dbReference>
<dbReference type="Proteomes" id="UP000887566">
    <property type="component" value="Unplaced"/>
</dbReference>
<evidence type="ECO:0000259" key="3">
    <source>
        <dbReference type="PROSITE" id="PS50026"/>
    </source>
</evidence>
<dbReference type="PROSITE" id="PS00022">
    <property type="entry name" value="EGF_1"/>
    <property type="match status" value="1"/>
</dbReference>
<dbReference type="InterPro" id="IPR000742">
    <property type="entry name" value="EGF"/>
</dbReference>
<dbReference type="Gene3D" id="2.10.25.10">
    <property type="entry name" value="Laminin"/>
    <property type="match status" value="2"/>
</dbReference>
<keyword evidence="1" id="KW-1015">Disulfide bond</keyword>
<feature type="disulfide bond" evidence="1">
    <location>
        <begin position="44"/>
        <end position="53"/>
    </location>
</feature>